<organism evidence="6 7">
    <name type="scientific">Candidatus Kerfeldbacteria bacterium RIFCSPHIGHO2_12_FULL_48_17</name>
    <dbReference type="NCBI Taxonomy" id="1798542"/>
    <lineage>
        <taxon>Bacteria</taxon>
        <taxon>Candidatus Kerfeldiibacteriota</taxon>
    </lineage>
</organism>
<dbReference type="GO" id="GO:0042732">
    <property type="term" value="P:D-xylose metabolic process"/>
    <property type="evidence" value="ECO:0007669"/>
    <property type="project" value="InterPro"/>
</dbReference>
<dbReference type="GO" id="GO:0070403">
    <property type="term" value="F:NAD+ binding"/>
    <property type="evidence" value="ECO:0007669"/>
    <property type="project" value="InterPro"/>
</dbReference>
<reference evidence="6 7" key="1">
    <citation type="journal article" date="2016" name="Nat. Commun.">
        <title>Thousands of microbial genomes shed light on interconnected biogeochemical processes in an aquifer system.</title>
        <authorList>
            <person name="Anantharaman K."/>
            <person name="Brown C.T."/>
            <person name="Hug L.A."/>
            <person name="Sharon I."/>
            <person name="Castelle C.J."/>
            <person name="Probst A.J."/>
            <person name="Thomas B.C."/>
            <person name="Singh A."/>
            <person name="Wilkins M.J."/>
            <person name="Karaoz U."/>
            <person name="Brodie E.L."/>
            <person name="Williams K.H."/>
            <person name="Hubbard S.S."/>
            <person name="Banfield J.F."/>
        </authorList>
    </citation>
    <scope>NUCLEOTIDE SEQUENCE [LARGE SCALE GENOMIC DNA]</scope>
</reference>
<gene>
    <name evidence="6" type="ORF">A3F54_05205</name>
</gene>
<dbReference type="InterPro" id="IPR036291">
    <property type="entry name" value="NAD(P)-bd_dom_sf"/>
</dbReference>
<keyword evidence="4" id="KW-0456">Lyase</keyword>
<sequence length="341" mass="37778">MAKRAIFDKKNVLVVGGAGFIGSHLCTELVKTSKVICVDNFSTGQEANVDDLLANPNFRFIRHDMSQPLDLLQQASLEPFRVQFQGIQEIYNFACPTSEKDPEKFALQTLLANSYVVKNILDIAVTSGAKVVHISTSAVYGDPLENQKVFPESYWGFVNPIGLRAPYNEGKRFAEAMVATYRKKYGLDFKIARLFHVYGPHMSFASGFTIPDMIKAAAGGEDVVIHGTGNEQRYYCYVSDVVDALLKLMQSNLSGPVNIGSTEGTTTRVVAGLITKALNSTSKVLFADPLPDYIEHAIPDITLAREHLSWFPVVRLPQGIQRTVKEMVASQVLRYTDFTQK</sequence>
<evidence type="ECO:0000256" key="3">
    <source>
        <dbReference type="ARBA" id="ARBA00023027"/>
    </source>
</evidence>
<protein>
    <recommendedName>
        <fullName evidence="5">NAD-dependent epimerase/dehydratase domain-containing protein</fullName>
    </recommendedName>
</protein>
<dbReference type="InterPro" id="IPR001509">
    <property type="entry name" value="Epimerase_deHydtase"/>
</dbReference>
<feature type="domain" description="NAD-dependent epimerase/dehydratase" evidence="5">
    <location>
        <begin position="12"/>
        <end position="260"/>
    </location>
</feature>
<accession>A0A1G2B533</accession>
<dbReference type="STRING" id="1798542.A3F54_05205"/>
<dbReference type="GO" id="GO:0048040">
    <property type="term" value="F:UDP-glucuronate decarboxylase activity"/>
    <property type="evidence" value="ECO:0007669"/>
    <property type="project" value="TreeGrafter"/>
</dbReference>
<dbReference type="AlphaFoldDB" id="A0A1G2B533"/>
<comment type="caution">
    <text evidence="6">The sequence shown here is derived from an EMBL/GenBank/DDBJ whole genome shotgun (WGS) entry which is preliminary data.</text>
</comment>
<keyword evidence="3" id="KW-0520">NAD</keyword>
<dbReference type="Gene3D" id="3.40.50.720">
    <property type="entry name" value="NAD(P)-binding Rossmann-like Domain"/>
    <property type="match status" value="1"/>
</dbReference>
<evidence type="ECO:0000313" key="6">
    <source>
        <dbReference type="EMBL" id="OGY83749.1"/>
    </source>
</evidence>
<name>A0A1G2B533_9BACT</name>
<evidence type="ECO:0000256" key="2">
    <source>
        <dbReference type="ARBA" id="ARBA00022793"/>
    </source>
</evidence>
<evidence type="ECO:0000313" key="7">
    <source>
        <dbReference type="Proteomes" id="UP000176952"/>
    </source>
</evidence>
<evidence type="ECO:0000256" key="4">
    <source>
        <dbReference type="ARBA" id="ARBA00023239"/>
    </source>
</evidence>
<keyword evidence="2" id="KW-0210">Decarboxylase</keyword>
<dbReference type="GO" id="GO:0005737">
    <property type="term" value="C:cytoplasm"/>
    <property type="evidence" value="ECO:0007669"/>
    <property type="project" value="TreeGrafter"/>
</dbReference>
<dbReference type="Proteomes" id="UP000176952">
    <property type="component" value="Unassembled WGS sequence"/>
</dbReference>
<evidence type="ECO:0000256" key="1">
    <source>
        <dbReference type="ARBA" id="ARBA00001911"/>
    </source>
</evidence>
<comment type="cofactor">
    <cofactor evidence="1">
        <name>NAD(+)</name>
        <dbReference type="ChEBI" id="CHEBI:57540"/>
    </cofactor>
</comment>
<dbReference type="EMBL" id="MHKD01000019">
    <property type="protein sequence ID" value="OGY83749.1"/>
    <property type="molecule type" value="Genomic_DNA"/>
</dbReference>
<dbReference type="Pfam" id="PF01370">
    <property type="entry name" value="Epimerase"/>
    <property type="match status" value="1"/>
</dbReference>
<dbReference type="PANTHER" id="PTHR43078">
    <property type="entry name" value="UDP-GLUCURONIC ACID DECARBOXYLASE-RELATED"/>
    <property type="match status" value="1"/>
</dbReference>
<dbReference type="InterPro" id="IPR044516">
    <property type="entry name" value="UXS-like"/>
</dbReference>
<proteinExistence type="predicted"/>
<evidence type="ECO:0000259" key="5">
    <source>
        <dbReference type="Pfam" id="PF01370"/>
    </source>
</evidence>
<dbReference type="PANTHER" id="PTHR43078:SF6">
    <property type="entry name" value="UDP-GLUCURONIC ACID DECARBOXYLASE 1"/>
    <property type="match status" value="1"/>
</dbReference>
<dbReference type="SUPFAM" id="SSF51735">
    <property type="entry name" value="NAD(P)-binding Rossmann-fold domains"/>
    <property type="match status" value="1"/>
</dbReference>